<dbReference type="STRING" id="1322246.BN4_11892"/>
<dbReference type="Proteomes" id="UP000011724">
    <property type="component" value="Chromosome"/>
</dbReference>
<protein>
    <submittedName>
        <fullName evidence="1">Uncharacterized protein</fullName>
    </submittedName>
</protein>
<dbReference type="HOGENOM" id="CLU_2568290_0_0_7"/>
<dbReference type="AlphaFoldDB" id="M1WSV3"/>
<gene>
    <name evidence="1" type="ordered locus">BN4_11892</name>
</gene>
<reference evidence="2" key="2">
    <citation type="journal article" date="2013" name="Stand. Genomic Sci.">
        <title>Complete genome sequence of Desulfocapsa sulfexigens, a marine deltaproteobacterium specialized in disproportionating inorganic sulfur compounds.</title>
        <authorList>
            <person name="Finster K.W."/>
            <person name="Kjeldsen K.U."/>
            <person name="Kube M."/>
            <person name="Reinhardt R."/>
            <person name="Mussmann M."/>
            <person name="Amann R."/>
            <person name="Schreiber L."/>
        </authorList>
    </citation>
    <scope>NUCLEOTIDE SEQUENCE [LARGE SCALE GENOMIC DNA]</scope>
    <source>
        <strain evidence="2">DSM 10523 / SB164P1</strain>
    </source>
</reference>
<reference evidence="1 2" key="1">
    <citation type="journal article" date="2013" name="PLoS ONE">
        <title>The first genomic and proteomic characterization of a deep-sea sulfate reducer: insights into the piezophilic lifestyle of Desulfovibrio piezophilus.</title>
        <authorList>
            <person name="Pradel N."/>
            <person name="Ji B."/>
            <person name="Gimenez G."/>
            <person name="Talla E."/>
            <person name="Lenoble P."/>
            <person name="Garel M."/>
            <person name="Tamburini C."/>
            <person name="Fourquet P."/>
            <person name="Lebrun R."/>
            <person name="Bertin P."/>
            <person name="Denis Y."/>
            <person name="Pophillat M."/>
            <person name="Barbe V."/>
            <person name="Ollivier B."/>
            <person name="Dolla A."/>
        </authorList>
    </citation>
    <scope>NUCLEOTIDE SEQUENCE [LARGE SCALE GENOMIC DNA]</scope>
    <source>
        <strain evidence="2">DSM 10523 / SB164P1</strain>
    </source>
</reference>
<dbReference type="EMBL" id="FO203427">
    <property type="protein sequence ID" value="CCH49127.1"/>
    <property type="molecule type" value="Genomic_DNA"/>
</dbReference>
<evidence type="ECO:0000313" key="2">
    <source>
        <dbReference type="Proteomes" id="UP000011724"/>
    </source>
</evidence>
<evidence type="ECO:0000313" key="1">
    <source>
        <dbReference type="EMBL" id="CCH49127.1"/>
    </source>
</evidence>
<name>M1WSV3_PSEP2</name>
<dbReference type="PATRIC" id="fig|879567.3.peg.2001"/>
<accession>M1WSV3</accession>
<organism evidence="1 2">
    <name type="scientific">Pseudodesulfovibrio piezophilus (strain DSM 21447 / JCM 15486 / C1TLV30)</name>
    <name type="common">Desulfovibrio piezophilus</name>
    <dbReference type="NCBI Taxonomy" id="1322246"/>
    <lineage>
        <taxon>Bacteria</taxon>
        <taxon>Pseudomonadati</taxon>
        <taxon>Thermodesulfobacteriota</taxon>
        <taxon>Desulfovibrionia</taxon>
        <taxon>Desulfovibrionales</taxon>
        <taxon>Desulfovibrionaceae</taxon>
    </lineage>
</organism>
<proteinExistence type="predicted"/>
<sequence>MFLGDLFRVTLVLTEGENRIPKGRASEPSEIKWPDNSTAGGFPFWIFTVERKRPGKQEEILAICPEGRFYRVVDPSLVEEG</sequence>
<keyword evidence="2" id="KW-1185">Reference proteome</keyword>
<dbReference type="KEGG" id="dpi:BN4_11892"/>